<dbReference type="PROSITE" id="PS50110">
    <property type="entry name" value="RESPONSE_REGULATORY"/>
    <property type="match status" value="1"/>
</dbReference>
<evidence type="ECO:0000256" key="1">
    <source>
        <dbReference type="ARBA" id="ARBA00022553"/>
    </source>
</evidence>
<dbReference type="CDD" id="cd06170">
    <property type="entry name" value="LuxR_C_like"/>
    <property type="match status" value="1"/>
</dbReference>
<feature type="region of interest" description="Disordered" evidence="4">
    <location>
        <begin position="129"/>
        <end position="151"/>
    </location>
</feature>
<evidence type="ECO:0000313" key="8">
    <source>
        <dbReference type="Proteomes" id="UP000222106"/>
    </source>
</evidence>
<feature type="modified residue" description="4-aspartylphosphate" evidence="3">
    <location>
        <position position="54"/>
    </location>
</feature>
<dbReference type="PRINTS" id="PR00038">
    <property type="entry name" value="HTHLUXR"/>
</dbReference>
<name>A0A2A9ELG7_9MICO</name>
<feature type="domain" description="Response regulatory" evidence="6">
    <location>
        <begin position="3"/>
        <end position="120"/>
    </location>
</feature>
<dbReference type="AlphaFoldDB" id="A0A2A9ELG7"/>
<dbReference type="Pfam" id="PF00196">
    <property type="entry name" value="GerE"/>
    <property type="match status" value="1"/>
</dbReference>
<keyword evidence="8" id="KW-1185">Reference proteome</keyword>
<evidence type="ECO:0000256" key="2">
    <source>
        <dbReference type="ARBA" id="ARBA00023125"/>
    </source>
</evidence>
<dbReference type="PROSITE" id="PS50043">
    <property type="entry name" value="HTH_LUXR_2"/>
    <property type="match status" value="1"/>
</dbReference>
<keyword evidence="1 3" id="KW-0597">Phosphoprotein</keyword>
<proteinExistence type="predicted"/>
<dbReference type="PANTHER" id="PTHR43214">
    <property type="entry name" value="TWO-COMPONENT RESPONSE REGULATOR"/>
    <property type="match status" value="1"/>
</dbReference>
<dbReference type="GO" id="GO:0003677">
    <property type="term" value="F:DNA binding"/>
    <property type="evidence" value="ECO:0007669"/>
    <property type="project" value="UniProtKB-KW"/>
</dbReference>
<comment type="caution">
    <text evidence="7">The sequence shown here is derived from an EMBL/GenBank/DDBJ whole genome shotgun (WGS) entry which is preliminary data.</text>
</comment>
<protein>
    <submittedName>
        <fullName evidence="7">LuxR family two component transcriptional regulator</fullName>
    </submittedName>
</protein>
<evidence type="ECO:0000313" key="7">
    <source>
        <dbReference type="EMBL" id="PFG39446.1"/>
    </source>
</evidence>
<dbReference type="PANTHER" id="PTHR43214:SF43">
    <property type="entry name" value="TWO-COMPONENT RESPONSE REGULATOR"/>
    <property type="match status" value="1"/>
</dbReference>
<dbReference type="Pfam" id="PF00072">
    <property type="entry name" value="Response_reg"/>
    <property type="match status" value="1"/>
</dbReference>
<sequence length="205" mass="21789">MAQIVLVHDHPVVRLGLRTVLAGEPDLAVVGEATSAPGAVRAVSNHRPDLVVLDVRLEGRPLGPELCRTLKTAPDGPAVLVLAARAAATEMTAMYLAGADSFVDQTSTTGEIVASVRATLGGRRVWAPHPLPVNGAHGPPVPHPDPPEHLTPREREVLGLLLQRLTNAEIAAELHLGMPTVKTHVSAVLRKLGLTRRLDLFHDES</sequence>
<dbReference type="InterPro" id="IPR016032">
    <property type="entry name" value="Sig_transdc_resp-reg_C-effctor"/>
</dbReference>
<keyword evidence="2" id="KW-0238">DNA-binding</keyword>
<dbReference type="GO" id="GO:0006355">
    <property type="term" value="P:regulation of DNA-templated transcription"/>
    <property type="evidence" value="ECO:0007669"/>
    <property type="project" value="InterPro"/>
</dbReference>
<gene>
    <name evidence="7" type="ORF">ATJ97_1952</name>
</gene>
<dbReference type="EMBL" id="PDJI01000004">
    <property type="protein sequence ID" value="PFG39446.1"/>
    <property type="molecule type" value="Genomic_DNA"/>
</dbReference>
<feature type="domain" description="HTH luxR-type" evidence="5">
    <location>
        <begin position="143"/>
        <end position="205"/>
    </location>
</feature>
<dbReference type="InterPro" id="IPR000792">
    <property type="entry name" value="Tscrpt_reg_LuxR_C"/>
</dbReference>
<dbReference type="InterPro" id="IPR058245">
    <property type="entry name" value="NreC/VraR/RcsB-like_REC"/>
</dbReference>
<dbReference type="InterPro" id="IPR001789">
    <property type="entry name" value="Sig_transdc_resp-reg_receiver"/>
</dbReference>
<evidence type="ECO:0000259" key="6">
    <source>
        <dbReference type="PROSITE" id="PS50110"/>
    </source>
</evidence>
<dbReference type="SMART" id="SM00448">
    <property type="entry name" value="REC"/>
    <property type="match status" value="1"/>
</dbReference>
<evidence type="ECO:0000259" key="5">
    <source>
        <dbReference type="PROSITE" id="PS50043"/>
    </source>
</evidence>
<dbReference type="Proteomes" id="UP000222106">
    <property type="component" value="Unassembled WGS sequence"/>
</dbReference>
<dbReference type="InterPro" id="IPR039420">
    <property type="entry name" value="WalR-like"/>
</dbReference>
<accession>A0A2A9ELG7</accession>
<evidence type="ECO:0000256" key="3">
    <source>
        <dbReference type="PROSITE-ProRule" id="PRU00169"/>
    </source>
</evidence>
<organism evidence="7 8">
    <name type="scientific">Georgenia soli</name>
    <dbReference type="NCBI Taxonomy" id="638953"/>
    <lineage>
        <taxon>Bacteria</taxon>
        <taxon>Bacillati</taxon>
        <taxon>Actinomycetota</taxon>
        <taxon>Actinomycetes</taxon>
        <taxon>Micrococcales</taxon>
        <taxon>Bogoriellaceae</taxon>
        <taxon>Georgenia</taxon>
    </lineage>
</organism>
<dbReference type="InterPro" id="IPR011006">
    <property type="entry name" value="CheY-like_superfamily"/>
</dbReference>
<dbReference type="GO" id="GO:0000160">
    <property type="term" value="P:phosphorelay signal transduction system"/>
    <property type="evidence" value="ECO:0007669"/>
    <property type="project" value="InterPro"/>
</dbReference>
<dbReference type="SUPFAM" id="SSF52172">
    <property type="entry name" value="CheY-like"/>
    <property type="match status" value="1"/>
</dbReference>
<dbReference type="Gene3D" id="3.40.50.2300">
    <property type="match status" value="1"/>
</dbReference>
<dbReference type="CDD" id="cd17535">
    <property type="entry name" value="REC_NarL-like"/>
    <property type="match status" value="1"/>
</dbReference>
<dbReference type="RefSeq" id="WP_098483556.1">
    <property type="nucleotide sequence ID" value="NZ_PDJI01000004.1"/>
</dbReference>
<evidence type="ECO:0000256" key="4">
    <source>
        <dbReference type="SAM" id="MobiDB-lite"/>
    </source>
</evidence>
<reference evidence="7 8" key="1">
    <citation type="submission" date="2017-10" db="EMBL/GenBank/DDBJ databases">
        <title>Sequencing the genomes of 1000 actinobacteria strains.</title>
        <authorList>
            <person name="Klenk H.-P."/>
        </authorList>
    </citation>
    <scope>NUCLEOTIDE SEQUENCE [LARGE SCALE GENOMIC DNA]</scope>
    <source>
        <strain evidence="7 8">DSM 21838</strain>
    </source>
</reference>
<dbReference type="SMART" id="SM00421">
    <property type="entry name" value="HTH_LUXR"/>
    <property type="match status" value="1"/>
</dbReference>
<dbReference type="SUPFAM" id="SSF46894">
    <property type="entry name" value="C-terminal effector domain of the bipartite response regulators"/>
    <property type="match status" value="1"/>
</dbReference>
<dbReference type="OrthoDB" id="9812579at2"/>